<dbReference type="AlphaFoldDB" id="A0A485L687"/>
<evidence type="ECO:0000259" key="1">
    <source>
        <dbReference type="Pfam" id="PF20681"/>
    </source>
</evidence>
<dbReference type="OrthoDB" id="76704at2759"/>
<dbReference type="PANTHER" id="PTHR34409:SF1">
    <property type="entry name" value="MYB-LIKE DOMAIN-CONTAINING PROTEIN"/>
    <property type="match status" value="1"/>
</dbReference>
<dbReference type="Proteomes" id="UP000332933">
    <property type="component" value="Unassembled WGS sequence"/>
</dbReference>
<reference evidence="2" key="2">
    <citation type="submission" date="2019-06" db="EMBL/GenBank/DDBJ databases">
        <title>Genomics analysis of Aphanomyces spp. identifies a new class of oomycete effector associated with host adaptation.</title>
        <authorList>
            <person name="Gaulin E."/>
        </authorList>
    </citation>
    <scope>NUCLEOTIDE SEQUENCE</scope>
    <source>
        <strain evidence="2">CBS 578.67</strain>
    </source>
</reference>
<dbReference type="InterPro" id="IPR049203">
    <property type="entry name" value="DUF6818"/>
</dbReference>
<organism evidence="3 4">
    <name type="scientific">Aphanomyces stellatus</name>
    <dbReference type="NCBI Taxonomy" id="120398"/>
    <lineage>
        <taxon>Eukaryota</taxon>
        <taxon>Sar</taxon>
        <taxon>Stramenopiles</taxon>
        <taxon>Oomycota</taxon>
        <taxon>Saprolegniomycetes</taxon>
        <taxon>Saprolegniales</taxon>
        <taxon>Verrucalvaceae</taxon>
        <taxon>Aphanomyces</taxon>
    </lineage>
</organism>
<accession>A0A485L687</accession>
<dbReference type="Pfam" id="PF20681">
    <property type="entry name" value="DUF6818"/>
    <property type="match status" value="1"/>
</dbReference>
<reference evidence="3 4" key="1">
    <citation type="submission" date="2019-03" db="EMBL/GenBank/DDBJ databases">
        <authorList>
            <person name="Gaulin E."/>
            <person name="Dumas B."/>
        </authorList>
    </citation>
    <scope>NUCLEOTIDE SEQUENCE [LARGE SCALE GENOMIC DNA]</scope>
    <source>
        <strain evidence="3">CBS 568.67</strain>
    </source>
</reference>
<keyword evidence="4" id="KW-1185">Reference proteome</keyword>
<protein>
    <submittedName>
        <fullName evidence="3">Aste57867_16366 protein</fullName>
    </submittedName>
</protein>
<dbReference type="EMBL" id="VJMH01005869">
    <property type="protein sequence ID" value="KAF0692554.1"/>
    <property type="molecule type" value="Genomic_DNA"/>
</dbReference>
<dbReference type="EMBL" id="CAADRA010005890">
    <property type="protein sequence ID" value="VFT93142.1"/>
    <property type="molecule type" value="Genomic_DNA"/>
</dbReference>
<feature type="domain" description="DUF6818" evidence="1">
    <location>
        <begin position="11"/>
        <end position="89"/>
    </location>
</feature>
<gene>
    <name evidence="3" type="primary">Aste57867_16366</name>
    <name evidence="2" type="ORF">As57867_016309</name>
    <name evidence="3" type="ORF">ASTE57867_16366</name>
</gene>
<evidence type="ECO:0000313" key="4">
    <source>
        <dbReference type="Proteomes" id="UP000332933"/>
    </source>
</evidence>
<sequence>MLLDITRDILPLGKNSWFKVESRFDPLGESQHFPVREADALKRKFLLLKNHAKRTGDPDCPEDIKRAKRIQREIDLSASVLSLGEEEDTSYEWFLGIC</sequence>
<name>A0A485L687_9STRA</name>
<evidence type="ECO:0000313" key="3">
    <source>
        <dbReference type="EMBL" id="VFT93142.1"/>
    </source>
</evidence>
<evidence type="ECO:0000313" key="2">
    <source>
        <dbReference type="EMBL" id="KAF0692554.1"/>
    </source>
</evidence>
<dbReference type="PANTHER" id="PTHR34409">
    <property type="entry name" value="SET DOMAIN-CONTAINING PROTEIN"/>
    <property type="match status" value="1"/>
</dbReference>
<proteinExistence type="predicted"/>